<protein>
    <submittedName>
        <fullName evidence="4">Multiple sugar ABC transporter substrate-binding protein</fullName>
    </submittedName>
</protein>
<dbReference type="PANTHER" id="PTHR43649:SF34">
    <property type="entry name" value="ABC TRANSPORTER PERIPLASMIC-BINDING PROTEIN YCJN-RELATED"/>
    <property type="match status" value="1"/>
</dbReference>
<dbReference type="PANTHER" id="PTHR43649">
    <property type="entry name" value="ARABINOSE-BINDING PROTEIN-RELATED"/>
    <property type="match status" value="1"/>
</dbReference>
<dbReference type="Gene3D" id="3.40.190.10">
    <property type="entry name" value="Periplasmic binding protein-like II"/>
    <property type="match status" value="2"/>
</dbReference>
<evidence type="ECO:0000313" key="6">
    <source>
        <dbReference type="Proteomes" id="UP000008120"/>
    </source>
</evidence>
<sequence length="492" mass="54811">MDDVQKMITRRKTLSLLAGAAAAGVLASYGLFSTQSQTPSQTRDIRAVLAGAGRVNPPDQYVEFMEWLAEVSKNIETGKEPAVALMAESAALAVQRIDGEFFLASGLASRLDVSPYPVHVSKTLSSLTVGASIYDAVAVESFDVNLFINYFTPVQDFMEKYREYTYEKFRLDDFLPESLNLVGVYPPKLDSGGEKGNVVMLPFSTPTMINFYRRDIYEKNGHEPPATWEEYLEDLKALNNPSEGFFATAQQVGSDVGIVTEFNNLVHSFGGRLFEVSDGKIIPVMDSDAVVEALKMYSSIRPYADPASISYDWDAVATAMRRGRIVQAILWQDYAWMMDDPVRSVVVNKVGYKPNPAGPAGSFHQFVGDGVGLVKNGKNPVAMWLWLQWATEVGTRIILMLDEKARVVPIRRSVLMDRNVQSTLENPKFSSVKVVKEILEMKQVASIPPLPRANQVFFIMGRYLRSGWSGADPRQTLREMKNEIESLDSLSY</sequence>
<proteinExistence type="inferred from homology"/>
<dbReference type="InterPro" id="IPR006059">
    <property type="entry name" value="SBP"/>
</dbReference>
<keyword evidence="3" id="KW-0732">Signal</keyword>
<gene>
    <name evidence="5" type="ORF">CSUB_C0221</name>
    <name evidence="4" type="ORF">HGMM_F15E11C26</name>
</gene>
<dbReference type="SUPFAM" id="SSF53850">
    <property type="entry name" value="Periplasmic binding protein-like II"/>
    <property type="match status" value="1"/>
</dbReference>
<dbReference type="EMBL" id="BA000048">
    <property type="protein sequence ID" value="BAJ50082.1"/>
    <property type="molecule type" value="Genomic_DNA"/>
</dbReference>
<organism evidence="4 6">
    <name type="scientific">Caldiarchaeum subterraneum</name>
    <dbReference type="NCBI Taxonomy" id="311458"/>
    <lineage>
        <taxon>Archaea</taxon>
        <taxon>Nitrososphaerota</taxon>
        <taxon>Candidatus Caldarchaeales</taxon>
        <taxon>Candidatus Caldarchaeaceae</taxon>
        <taxon>Candidatus Caldarchaeum</taxon>
    </lineage>
</organism>
<dbReference type="Proteomes" id="UP000008120">
    <property type="component" value="Chromosome"/>
</dbReference>
<dbReference type="BioCyc" id="CCAL311458:G131R-224-MONOMER"/>
<dbReference type="AlphaFoldDB" id="E6N4N3"/>
<reference evidence="4 6" key="2">
    <citation type="journal article" date="2011" name="Nucleic Acids Res.">
        <title>Insights into the evolution of Archaea and eukaryotic protein modifier systems revealed by the genome of a novel archaeal group.</title>
        <authorList>
            <person name="Nunoura T."/>
            <person name="Takaki Y."/>
            <person name="Kakuta J."/>
            <person name="Nishi S."/>
            <person name="Sugahara J."/>
            <person name="Kazama H."/>
            <person name="Chee G."/>
            <person name="Hattori M."/>
            <person name="Kanai A."/>
            <person name="Atomi H."/>
            <person name="Takai K."/>
            <person name="Takami H."/>
        </authorList>
    </citation>
    <scope>NUCLEOTIDE SEQUENCE [LARGE SCALE GENOMIC DNA]</scope>
</reference>
<evidence type="ECO:0000256" key="2">
    <source>
        <dbReference type="ARBA" id="ARBA00022448"/>
    </source>
</evidence>
<dbReference type="STRING" id="311458.CSUB_C0221"/>
<comment type="similarity">
    <text evidence="1">Belongs to the bacterial solute-binding protein 1 family.</text>
</comment>
<dbReference type="KEGG" id="csu:CSUB_C0221"/>
<evidence type="ECO:0000313" key="5">
    <source>
        <dbReference type="EMBL" id="BAJ50082.1"/>
    </source>
</evidence>
<dbReference type="InterPro" id="IPR050490">
    <property type="entry name" value="Bact_solute-bd_prot1"/>
</dbReference>
<evidence type="ECO:0000256" key="3">
    <source>
        <dbReference type="ARBA" id="ARBA00022729"/>
    </source>
</evidence>
<dbReference type="Pfam" id="PF01547">
    <property type="entry name" value="SBP_bac_1"/>
    <property type="match status" value="1"/>
</dbReference>
<keyword evidence="2" id="KW-0813">Transport</keyword>
<reference evidence="4 6" key="1">
    <citation type="journal article" date="2005" name="Environ. Microbiol.">
        <title>Genetic and functional properties of uncultivated thermophilic crenarchaeotes from a subsurface gold mine as revealed by analysis of genome fragments.</title>
        <authorList>
            <person name="Nunoura T."/>
            <person name="Hirayama H."/>
            <person name="Takami H."/>
            <person name="Oida H."/>
            <person name="Nishi S."/>
            <person name="Shimamura S."/>
            <person name="Suzuki Y."/>
            <person name="Inagaki F."/>
            <person name="Takai K."/>
            <person name="Nealson K.H."/>
            <person name="Horikoshi K."/>
        </authorList>
    </citation>
    <scope>NUCLEOTIDE SEQUENCE [LARGE SCALE GENOMIC DNA]</scope>
</reference>
<name>E6N4N3_CALS0</name>
<accession>E6N4N3</accession>
<evidence type="ECO:0000256" key="1">
    <source>
        <dbReference type="ARBA" id="ARBA00008520"/>
    </source>
</evidence>
<evidence type="ECO:0000313" key="4">
    <source>
        <dbReference type="EMBL" id="BAJ47252.1"/>
    </source>
</evidence>
<dbReference type="EMBL" id="AP011831">
    <property type="protein sequence ID" value="BAJ47252.1"/>
    <property type="molecule type" value="Genomic_DNA"/>
</dbReference>